<name>C6M634_NEISI</name>
<dbReference type="Gene3D" id="3.30.70.2340">
    <property type="entry name" value="Uncharacterised protein PF12112 family, DUF3579"/>
    <property type="match status" value="1"/>
</dbReference>
<evidence type="ECO:0000313" key="5">
    <source>
        <dbReference type="Proteomes" id="UP000005365"/>
    </source>
</evidence>
<dbReference type="Gene3D" id="3.40.630.30">
    <property type="match status" value="1"/>
</dbReference>
<dbReference type="PROSITE" id="PS51186">
    <property type="entry name" value="GNAT"/>
    <property type="match status" value="1"/>
</dbReference>
<evidence type="ECO:0000313" key="4">
    <source>
        <dbReference type="EMBL" id="EET44262.1"/>
    </source>
</evidence>
<accession>C6M634</accession>
<protein>
    <submittedName>
        <fullName evidence="4">Acetyltransferase, GNAT family</fullName>
    </submittedName>
</protein>
<sequence length="372" mass="42234">MLVIQVIRRFIPNSSHIILPLRLKGRLKFNVPFSDDPCRFSKNKKSDSGPKRHEARTVGYNCEIYSFVKSIKNKDEKQFLKGFTLISNSTQETAMLVCNPYEVVIHGTTNKGKIFRPSDWAERLCGILSSFTKDNRLSYSNWVRPMLVDNVRCVAVDKKLEEDNPQMFRFLMDFAADNDLRIIDCKELLKEQEAKAQGEPAERVPLAQAIEEKHAAEKAPVQAAAADYILREIPPEDTSTAFAALSVLRSSLTDISKFTEQINTVQRPAGYRLLGIFEEGKHNAVAVCGFRESCNLASGRHIHIDDIVTLPQSRRKGYASRLLAEVRKIGAETGVTKIHLNVHVNHDRVDAHRLYFKNGFEICAYHFRCDPK</sequence>
<dbReference type="InterPro" id="IPR000182">
    <property type="entry name" value="GNAT_dom"/>
</dbReference>
<dbReference type="eggNOG" id="COG0456">
    <property type="taxonomic scope" value="Bacteria"/>
</dbReference>
<dbReference type="EMBL" id="ACKO02000011">
    <property type="protein sequence ID" value="EET44262.1"/>
    <property type="molecule type" value="Genomic_DNA"/>
</dbReference>
<dbReference type="Pfam" id="PF00583">
    <property type="entry name" value="Acetyltransf_1"/>
    <property type="match status" value="1"/>
</dbReference>
<dbReference type="Pfam" id="PF12112">
    <property type="entry name" value="DUF3579"/>
    <property type="match status" value="1"/>
</dbReference>
<dbReference type="SUPFAM" id="SSF55729">
    <property type="entry name" value="Acyl-CoA N-acyltransferases (Nat)"/>
    <property type="match status" value="1"/>
</dbReference>
<proteinExistence type="predicted"/>
<dbReference type="InterPro" id="IPR021969">
    <property type="entry name" value="DUF3579"/>
</dbReference>
<dbReference type="AlphaFoldDB" id="C6M634"/>
<dbReference type="GO" id="GO:0016747">
    <property type="term" value="F:acyltransferase activity, transferring groups other than amino-acyl groups"/>
    <property type="evidence" value="ECO:0007669"/>
    <property type="project" value="InterPro"/>
</dbReference>
<keyword evidence="5" id="KW-1185">Reference proteome</keyword>
<reference evidence="4" key="1">
    <citation type="submission" date="2009-07" db="EMBL/GenBank/DDBJ databases">
        <authorList>
            <person name="Weinstock G."/>
            <person name="Sodergren E."/>
            <person name="Clifton S."/>
            <person name="Fulton L."/>
            <person name="Fulton B."/>
            <person name="Courtney L."/>
            <person name="Fronick C."/>
            <person name="Harrison M."/>
            <person name="Strong C."/>
            <person name="Farmer C."/>
            <person name="Delahaunty K."/>
            <person name="Markovic C."/>
            <person name="Hall O."/>
            <person name="Minx P."/>
            <person name="Tomlinson C."/>
            <person name="Mitreva M."/>
            <person name="Nelson J."/>
            <person name="Hou S."/>
            <person name="Wollam A."/>
            <person name="Pepin K.H."/>
            <person name="Johnson M."/>
            <person name="Bhonagiri V."/>
            <person name="Nash W.E."/>
            <person name="Warren W."/>
            <person name="Chinwalla A."/>
            <person name="Mardis E.R."/>
            <person name="Wilson R.K."/>
        </authorList>
    </citation>
    <scope>NUCLEOTIDE SEQUENCE [LARGE SCALE GENOMIC DNA]</scope>
    <source>
        <strain evidence="4">ATCC 29256</strain>
    </source>
</reference>
<evidence type="ECO:0000256" key="1">
    <source>
        <dbReference type="ARBA" id="ARBA00022679"/>
    </source>
</evidence>
<dbReference type="InterPro" id="IPR050680">
    <property type="entry name" value="YpeA/RimI_acetyltransf"/>
</dbReference>
<dbReference type="CDD" id="cd04301">
    <property type="entry name" value="NAT_SF"/>
    <property type="match status" value="1"/>
</dbReference>
<dbReference type="STRING" id="490.A6J88_03245"/>
<feature type="domain" description="N-acetyltransferase" evidence="3">
    <location>
        <begin position="228"/>
        <end position="372"/>
    </location>
</feature>
<gene>
    <name evidence="4" type="ORF">NEISICOT_01985</name>
</gene>
<organism evidence="4 5">
    <name type="scientific">Neisseria sicca ATCC 29256</name>
    <dbReference type="NCBI Taxonomy" id="547045"/>
    <lineage>
        <taxon>Bacteria</taxon>
        <taxon>Pseudomonadati</taxon>
        <taxon>Pseudomonadota</taxon>
        <taxon>Betaproteobacteria</taxon>
        <taxon>Neisseriales</taxon>
        <taxon>Neisseriaceae</taxon>
        <taxon>Neisseria</taxon>
    </lineage>
</organism>
<keyword evidence="2" id="KW-0012">Acyltransferase</keyword>
<evidence type="ECO:0000256" key="2">
    <source>
        <dbReference type="ARBA" id="ARBA00023315"/>
    </source>
</evidence>
<dbReference type="InterPro" id="IPR016181">
    <property type="entry name" value="Acyl_CoA_acyltransferase"/>
</dbReference>
<comment type="caution">
    <text evidence="4">The sequence shown here is derived from an EMBL/GenBank/DDBJ whole genome shotgun (WGS) entry which is preliminary data.</text>
</comment>
<evidence type="ECO:0000259" key="3">
    <source>
        <dbReference type="PROSITE" id="PS51186"/>
    </source>
</evidence>
<dbReference type="Proteomes" id="UP000005365">
    <property type="component" value="Unassembled WGS sequence"/>
</dbReference>
<keyword evidence="1" id="KW-0808">Transferase</keyword>
<dbReference type="PANTHER" id="PTHR43420">
    <property type="entry name" value="ACETYLTRANSFERASE"/>
    <property type="match status" value="1"/>
</dbReference>
<dbReference type="PANTHER" id="PTHR43420:SF44">
    <property type="entry name" value="ACETYLTRANSFERASE YPEA"/>
    <property type="match status" value="1"/>
</dbReference>